<evidence type="ECO:0000259" key="5">
    <source>
        <dbReference type="PROSITE" id="PS50931"/>
    </source>
</evidence>
<dbReference type="Gene3D" id="3.40.190.290">
    <property type="match status" value="1"/>
</dbReference>
<dbReference type="InterPro" id="IPR036388">
    <property type="entry name" value="WH-like_DNA-bd_sf"/>
</dbReference>
<sequence>MLPLLYLLSPAAIVFRYNAASSPSVLTERPVDNYKLYITIVEQGSFSKAAEKLGITQPTVSKQVDRLEERLGSKLFKRSTRKLVLTSAGERYYERAKEIDALVQATEHEIRHISSTDESRLRIATSPALATSILPPVLDKLLVSHPDARFYLQIEDTTPSGYYQRSFELEYDLFIREGEGAESNMSARPLGDIPLGFYASPEYLAQHGTPKSIAEIGENHRCIGTRLDLSNPWLEKTVADVPYQTWSWELTSNDGSSLIAFAEAGMGVLFLSDHLTQASVKRGTLQKIVIEDELHSVPVTALYRRAYLTSLARECLDLLIEHMDATYPRLALQR</sequence>
<dbReference type="InterPro" id="IPR000847">
    <property type="entry name" value="LysR_HTH_N"/>
</dbReference>
<evidence type="ECO:0000256" key="4">
    <source>
        <dbReference type="ARBA" id="ARBA00023163"/>
    </source>
</evidence>
<evidence type="ECO:0000313" key="6">
    <source>
        <dbReference type="EMBL" id="MCX2979317.1"/>
    </source>
</evidence>
<evidence type="ECO:0000256" key="3">
    <source>
        <dbReference type="ARBA" id="ARBA00023125"/>
    </source>
</evidence>
<keyword evidence="2" id="KW-0805">Transcription regulation</keyword>
<gene>
    <name evidence="6" type="ORF">EYC98_00380</name>
</gene>
<reference evidence="6" key="1">
    <citation type="submission" date="2019-02" db="EMBL/GenBank/DDBJ databases">
        <authorList>
            <person name="Li S.-H."/>
        </authorList>
    </citation>
    <scope>NUCLEOTIDE SEQUENCE</scope>
    <source>
        <strain evidence="6">IMCC14734</strain>
    </source>
</reference>
<dbReference type="SUPFAM" id="SSF46785">
    <property type="entry name" value="Winged helix' DNA-binding domain"/>
    <property type="match status" value="1"/>
</dbReference>
<evidence type="ECO:0000313" key="7">
    <source>
        <dbReference type="Proteomes" id="UP001143362"/>
    </source>
</evidence>
<dbReference type="Pfam" id="PF03466">
    <property type="entry name" value="LysR_substrate"/>
    <property type="match status" value="1"/>
</dbReference>
<keyword evidence="4" id="KW-0804">Transcription</keyword>
<feature type="domain" description="HTH lysR-type" evidence="5">
    <location>
        <begin position="35"/>
        <end position="86"/>
    </location>
</feature>
<dbReference type="Proteomes" id="UP001143362">
    <property type="component" value="Unassembled WGS sequence"/>
</dbReference>
<proteinExistence type="inferred from homology"/>
<dbReference type="PANTHER" id="PTHR30537">
    <property type="entry name" value="HTH-TYPE TRANSCRIPTIONAL REGULATOR"/>
    <property type="match status" value="1"/>
</dbReference>
<protein>
    <submittedName>
        <fullName evidence="6">LysR family transcriptional regulator</fullName>
    </submittedName>
</protein>
<accession>A0ABT3TAL9</accession>
<dbReference type="SUPFAM" id="SSF53850">
    <property type="entry name" value="Periplasmic binding protein-like II"/>
    <property type="match status" value="1"/>
</dbReference>
<evidence type="ECO:0000256" key="1">
    <source>
        <dbReference type="ARBA" id="ARBA00009437"/>
    </source>
</evidence>
<comment type="caution">
    <text evidence="6">The sequence shown here is derived from an EMBL/GenBank/DDBJ whole genome shotgun (WGS) entry which is preliminary data.</text>
</comment>
<organism evidence="6 7">
    <name type="scientific">Candidatus Litorirhabdus singularis</name>
    <dbReference type="NCBI Taxonomy" id="2518993"/>
    <lineage>
        <taxon>Bacteria</taxon>
        <taxon>Pseudomonadati</taxon>
        <taxon>Pseudomonadota</taxon>
        <taxon>Gammaproteobacteria</taxon>
        <taxon>Cellvibrionales</taxon>
        <taxon>Halieaceae</taxon>
        <taxon>Candidatus Litorirhabdus</taxon>
    </lineage>
</organism>
<name>A0ABT3TAL9_9GAMM</name>
<dbReference type="Pfam" id="PF00126">
    <property type="entry name" value="HTH_1"/>
    <property type="match status" value="1"/>
</dbReference>
<dbReference type="InterPro" id="IPR058163">
    <property type="entry name" value="LysR-type_TF_proteobact-type"/>
</dbReference>
<dbReference type="EMBL" id="SHNN01000001">
    <property type="protein sequence ID" value="MCX2979317.1"/>
    <property type="molecule type" value="Genomic_DNA"/>
</dbReference>
<dbReference type="InterPro" id="IPR036390">
    <property type="entry name" value="WH_DNA-bd_sf"/>
</dbReference>
<keyword evidence="3" id="KW-0238">DNA-binding</keyword>
<evidence type="ECO:0000256" key="2">
    <source>
        <dbReference type="ARBA" id="ARBA00023015"/>
    </source>
</evidence>
<dbReference type="PRINTS" id="PR00039">
    <property type="entry name" value="HTHLYSR"/>
</dbReference>
<keyword evidence="7" id="KW-1185">Reference proteome</keyword>
<dbReference type="InterPro" id="IPR005119">
    <property type="entry name" value="LysR_subst-bd"/>
</dbReference>
<dbReference type="PANTHER" id="PTHR30537:SF5">
    <property type="entry name" value="HTH-TYPE TRANSCRIPTIONAL ACTIVATOR TTDR-RELATED"/>
    <property type="match status" value="1"/>
</dbReference>
<dbReference type="Gene3D" id="1.10.10.10">
    <property type="entry name" value="Winged helix-like DNA-binding domain superfamily/Winged helix DNA-binding domain"/>
    <property type="match status" value="1"/>
</dbReference>
<comment type="similarity">
    <text evidence="1">Belongs to the LysR transcriptional regulatory family.</text>
</comment>
<dbReference type="PROSITE" id="PS50931">
    <property type="entry name" value="HTH_LYSR"/>
    <property type="match status" value="1"/>
</dbReference>